<keyword evidence="4 5" id="KW-0472">Membrane</keyword>
<dbReference type="Proteomes" id="UP000299102">
    <property type="component" value="Unassembled WGS sequence"/>
</dbReference>
<sequence length="118" mass="13046">MNNILWIIWYKTVVKNVEVLQLNMVFVKDDVAMRWFVSIGWGIPFVLTATYSVVRYTTKSFTEKSEAVPSGQLCYFPTSIPGRTVTGTASGARERLPSAGGSPTVVRAADVYVTYSAL</sequence>
<gene>
    <name evidence="6" type="ORF">EVAR_67297_1</name>
</gene>
<organism evidence="6 7">
    <name type="scientific">Eumeta variegata</name>
    <name type="common">Bagworm moth</name>
    <name type="synonym">Eumeta japonica</name>
    <dbReference type="NCBI Taxonomy" id="151549"/>
    <lineage>
        <taxon>Eukaryota</taxon>
        <taxon>Metazoa</taxon>
        <taxon>Ecdysozoa</taxon>
        <taxon>Arthropoda</taxon>
        <taxon>Hexapoda</taxon>
        <taxon>Insecta</taxon>
        <taxon>Pterygota</taxon>
        <taxon>Neoptera</taxon>
        <taxon>Endopterygota</taxon>
        <taxon>Lepidoptera</taxon>
        <taxon>Glossata</taxon>
        <taxon>Ditrysia</taxon>
        <taxon>Tineoidea</taxon>
        <taxon>Psychidae</taxon>
        <taxon>Oiketicinae</taxon>
        <taxon>Eumeta</taxon>
    </lineage>
</organism>
<comment type="caution">
    <text evidence="6">The sequence shown here is derived from an EMBL/GenBank/DDBJ whole genome shotgun (WGS) entry which is preliminary data.</text>
</comment>
<protein>
    <recommendedName>
        <fullName evidence="8">G-protein coupled receptors family 2 profile 2 domain-containing protein</fullName>
    </recommendedName>
</protein>
<evidence type="ECO:0000256" key="3">
    <source>
        <dbReference type="ARBA" id="ARBA00022989"/>
    </source>
</evidence>
<dbReference type="Pfam" id="PF00002">
    <property type="entry name" value="7tm_2"/>
    <property type="match status" value="1"/>
</dbReference>
<dbReference type="AlphaFoldDB" id="A0A4C1SX45"/>
<dbReference type="InterPro" id="IPR000832">
    <property type="entry name" value="GPCR_2_secretin-like"/>
</dbReference>
<keyword evidence="3 5" id="KW-1133">Transmembrane helix</keyword>
<comment type="subcellular location">
    <subcellularLocation>
        <location evidence="1">Membrane</location>
        <topology evidence="1">Multi-pass membrane protein</topology>
    </subcellularLocation>
</comment>
<keyword evidence="7" id="KW-1185">Reference proteome</keyword>
<keyword evidence="2 5" id="KW-0812">Transmembrane</keyword>
<dbReference type="OrthoDB" id="16753at2759"/>
<evidence type="ECO:0000256" key="4">
    <source>
        <dbReference type="ARBA" id="ARBA00023136"/>
    </source>
</evidence>
<dbReference type="GO" id="GO:0016020">
    <property type="term" value="C:membrane"/>
    <property type="evidence" value="ECO:0007669"/>
    <property type="project" value="UniProtKB-SubCell"/>
</dbReference>
<reference evidence="6 7" key="1">
    <citation type="journal article" date="2019" name="Commun. Biol.">
        <title>The bagworm genome reveals a unique fibroin gene that provides high tensile strength.</title>
        <authorList>
            <person name="Kono N."/>
            <person name="Nakamura H."/>
            <person name="Ohtoshi R."/>
            <person name="Tomita M."/>
            <person name="Numata K."/>
            <person name="Arakawa K."/>
        </authorList>
    </citation>
    <scope>NUCLEOTIDE SEQUENCE [LARGE SCALE GENOMIC DNA]</scope>
</reference>
<evidence type="ECO:0000313" key="7">
    <source>
        <dbReference type="Proteomes" id="UP000299102"/>
    </source>
</evidence>
<evidence type="ECO:0000256" key="1">
    <source>
        <dbReference type="ARBA" id="ARBA00004141"/>
    </source>
</evidence>
<evidence type="ECO:0000256" key="5">
    <source>
        <dbReference type="SAM" id="Phobius"/>
    </source>
</evidence>
<accession>A0A4C1SX45</accession>
<dbReference type="EMBL" id="BGZK01004093">
    <property type="protein sequence ID" value="GBP06823.1"/>
    <property type="molecule type" value="Genomic_DNA"/>
</dbReference>
<name>A0A4C1SX45_EUMVA</name>
<evidence type="ECO:0008006" key="8">
    <source>
        <dbReference type="Google" id="ProtNLM"/>
    </source>
</evidence>
<feature type="transmembrane region" description="Helical" evidence="5">
    <location>
        <begin position="32"/>
        <end position="54"/>
    </location>
</feature>
<evidence type="ECO:0000256" key="2">
    <source>
        <dbReference type="ARBA" id="ARBA00022692"/>
    </source>
</evidence>
<proteinExistence type="predicted"/>
<evidence type="ECO:0000313" key="6">
    <source>
        <dbReference type="EMBL" id="GBP06823.1"/>
    </source>
</evidence>
<dbReference type="GO" id="GO:0004930">
    <property type="term" value="F:G protein-coupled receptor activity"/>
    <property type="evidence" value="ECO:0007669"/>
    <property type="project" value="InterPro"/>
</dbReference>